<dbReference type="EMBL" id="JACNIG010000126">
    <property type="protein sequence ID" value="MBC8431260.1"/>
    <property type="molecule type" value="Genomic_DNA"/>
</dbReference>
<evidence type="ECO:0000256" key="3">
    <source>
        <dbReference type="ARBA" id="ARBA00022723"/>
    </source>
</evidence>
<dbReference type="GO" id="GO:0051604">
    <property type="term" value="P:protein maturation"/>
    <property type="evidence" value="ECO:0007669"/>
    <property type="project" value="InterPro"/>
</dbReference>
<evidence type="ECO:0000313" key="7">
    <source>
        <dbReference type="Proteomes" id="UP000605201"/>
    </source>
</evidence>
<dbReference type="Proteomes" id="UP000605201">
    <property type="component" value="Unassembled WGS sequence"/>
</dbReference>
<comment type="similarity">
    <text evidence="1 5">Belongs to the HypA/HybF family.</text>
</comment>
<dbReference type="AlphaFoldDB" id="A0A8J6NWX0"/>
<name>A0A8J6NWX0_9BACT</name>
<feature type="binding site" evidence="5">
    <location>
        <position position="2"/>
    </location>
    <ligand>
        <name>Ni(2+)</name>
        <dbReference type="ChEBI" id="CHEBI:49786"/>
    </ligand>
</feature>
<dbReference type="GO" id="GO:0016151">
    <property type="term" value="F:nickel cation binding"/>
    <property type="evidence" value="ECO:0007669"/>
    <property type="project" value="UniProtKB-UniRule"/>
</dbReference>
<dbReference type="GO" id="GO:0008270">
    <property type="term" value="F:zinc ion binding"/>
    <property type="evidence" value="ECO:0007669"/>
    <property type="project" value="UniProtKB-UniRule"/>
</dbReference>
<evidence type="ECO:0000256" key="2">
    <source>
        <dbReference type="ARBA" id="ARBA00022596"/>
    </source>
</evidence>
<dbReference type="Pfam" id="PF01155">
    <property type="entry name" value="HypA"/>
    <property type="match status" value="1"/>
</dbReference>
<gene>
    <name evidence="5 6" type="primary">hypA</name>
    <name evidence="6" type="ORF">H8D96_05015</name>
</gene>
<evidence type="ECO:0000313" key="6">
    <source>
        <dbReference type="EMBL" id="MBC8431260.1"/>
    </source>
</evidence>
<reference evidence="6 7" key="1">
    <citation type="submission" date="2020-08" db="EMBL/GenBank/DDBJ databases">
        <title>Bridging the membrane lipid divide: bacteria of the FCB group superphylum have the potential to synthesize archaeal ether lipids.</title>
        <authorList>
            <person name="Villanueva L."/>
            <person name="Von Meijenfeldt F.A.B."/>
            <person name="Westbye A.B."/>
            <person name="Yadav S."/>
            <person name="Hopmans E.C."/>
            <person name="Dutilh B.E."/>
            <person name="Sinninghe Damste J.S."/>
        </authorList>
    </citation>
    <scope>NUCLEOTIDE SEQUENCE [LARGE SCALE GENOMIC DNA]</scope>
    <source>
        <strain evidence="6">NIOZ-UU17</strain>
    </source>
</reference>
<protein>
    <recommendedName>
        <fullName evidence="5">Hydrogenase maturation factor HypA</fullName>
    </recommendedName>
</protein>
<comment type="caution">
    <text evidence="6">The sequence shown here is derived from an EMBL/GenBank/DDBJ whole genome shotgun (WGS) entry which is preliminary data.</text>
</comment>
<dbReference type="Gene3D" id="3.30.2320.80">
    <property type="match status" value="1"/>
</dbReference>
<accession>A0A8J6NWX0</accession>
<dbReference type="PROSITE" id="PS01249">
    <property type="entry name" value="HYPA"/>
    <property type="match status" value="1"/>
</dbReference>
<dbReference type="PIRSF" id="PIRSF004761">
    <property type="entry name" value="Hydrgn_mat_HypA"/>
    <property type="match status" value="1"/>
</dbReference>
<keyword evidence="3 5" id="KW-0479">Metal-binding</keyword>
<proteinExistence type="inferred from homology"/>
<dbReference type="HAMAP" id="MF_00213">
    <property type="entry name" value="HypA_HybF"/>
    <property type="match status" value="1"/>
</dbReference>
<evidence type="ECO:0000256" key="4">
    <source>
        <dbReference type="ARBA" id="ARBA00022833"/>
    </source>
</evidence>
<organism evidence="6 7">
    <name type="scientific">Candidatus Desulfatibia vada</name>
    <dbReference type="NCBI Taxonomy" id="2841696"/>
    <lineage>
        <taxon>Bacteria</taxon>
        <taxon>Pseudomonadati</taxon>
        <taxon>Thermodesulfobacteriota</taxon>
        <taxon>Desulfobacteria</taxon>
        <taxon>Desulfobacterales</taxon>
        <taxon>Desulfobacterales incertae sedis</taxon>
        <taxon>Candidatus Desulfatibia</taxon>
    </lineage>
</organism>
<dbReference type="InterPro" id="IPR020538">
    <property type="entry name" value="Hydgase_Ni_incorp_HypA/HybF_CS"/>
</dbReference>
<dbReference type="PANTHER" id="PTHR34535:SF3">
    <property type="entry name" value="HYDROGENASE MATURATION FACTOR HYPA"/>
    <property type="match status" value="1"/>
</dbReference>
<comment type="function">
    <text evidence="5">Involved in the maturation of [NiFe] hydrogenases. Required for nickel insertion into the metal center of the hydrogenase.</text>
</comment>
<evidence type="ECO:0000256" key="5">
    <source>
        <dbReference type="HAMAP-Rule" id="MF_00213"/>
    </source>
</evidence>
<feature type="binding site" evidence="5">
    <location>
        <position position="77"/>
    </location>
    <ligand>
        <name>Zn(2+)</name>
        <dbReference type="ChEBI" id="CHEBI:29105"/>
    </ligand>
</feature>
<keyword evidence="2 5" id="KW-0533">Nickel</keyword>
<feature type="binding site" evidence="5">
    <location>
        <position position="93"/>
    </location>
    <ligand>
        <name>Zn(2+)</name>
        <dbReference type="ChEBI" id="CHEBI:29105"/>
    </ligand>
</feature>
<dbReference type="PANTHER" id="PTHR34535">
    <property type="entry name" value="HYDROGENASE MATURATION FACTOR HYPA"/>
    <property type="match status" value="1"/>
</dbReference>
<evidence type="ECO:0000256" key="1">
    <source>
        <dbReference type="ARBA" id="ARBA00010748"/>
    </source>
</evidence>
<sequence length="118" mass="12925">MHEMGIAMQVVEIAIASIPAGMEDAKIERVNLKVGKLAAVVPDSLRFCFEIVAKDTPLSDAELYIEEIPVVVRCDDCNTQVVISEPVFTCQKCNSGNVNLISGRELDIESIEVTQEDD</sequence>
<dbReference type="NCBIfam" id="TIGR00100">
    <property type="entry name" value="hypA"/>
    <property type="match status" value="1"/>
</dbReference>
<dbReference type="InterPro" id="IPR000688">
    <property type="entry name" value="HypA/HybF"/>
</dbReference>
<feature type="binding site" evidence="5">
    <location>
        <position position="74"/>
    </location>
    <ligand>
        <name>Zn(2+)</name>
        <dbReference type="ChEBI" id="CHEBI:29105"/>
    </ligand>
</feature>
<feature type="binding site" evidence="5">
    <location>
        <position position="90"/>
    </location>
    <ligand>
        <name>Zn(2+)</name>
        <dbReference type="ChEBI" id="CHEBI:29105"/>
    </ligand>
</feature>
<keyword evidence="4 5" id="KW-0862">Zinc</keyword>